<proteinExistence type="predicted"/>
<organism evidence="1 2">
    <name type="scientific">Naganishia friedmannii</name>
    <dbReference type="NCBI Taxonomy" id="89922"/>
    <lineage>
        <taxon>Eukaryota</taxon>
        <taxon>Fungi</taxon>
        <taxon>Dikarya</taxon>
        <taxon>Basidiomycota</taxon>
        <taxon>Agaricomycotina</taxon>
        <taxon>Tremellomycetes</taxon>
        <taxon>Filobasidiales</taxon>
        <taxon>Filobasidiaceae</taxon>
        <taxon>Naganishia</taxon>
    </lineage>
</organism>
<comment type="caution">
    <text evidence="1">The sequence shown here is derived from an EMBL/GenBank/DDBJ whole genome shotgun (WGS) entry which is preliminary data.</text>
</comment>
<reference evidence="1" key="1">
    <citation type="submission" date="2023-04" db="EMBL/GenBank/DDBJ databases">
        <title>Draft Genome sequencing of Naganishia species isolated from polar environments using Oxford Nanopore Technology.</title>
        <authorList>
            <person name="Leo P."/>
            <person name="Venkateswaran K."/>
        </authorList>
    </citation>
    <scope>NUCLEOTIDE SEQUENCE</scope>
    <source>
        <strain evidence="1">MNA-CCFEE 5423</strain>
    </source>
</reference>
<keyword evidence="2" id="KW-1185">Reference proteome</keyword>
<dbReference type="Proteomes" id="UP001227268">
    <property type="component" value="Unassembled WGS sequence"/>
</dbReference>
<sequence>MAVPAIPEAGRMGKSKAEVHRNKQAYIQTFTSVMDYPKKAPEPVLPAGDPIAIKAADKNAPQRSQRKAKSNAINKMDITREREATVPLSTASASSSTISKDATPKVSLLPSVSSGLTSATSTNTSQSTEPKPSNNPITKKAQIPKAPALNRKSVKWSGPREPKPRDRPRLFGLKECPVFYPTPEEFQDPMQYLKTIGDEGRGKAFGMCKIVPPDGWQMPFVLDTEIFRFQTRLQRLNSLEASSRAKLNFLDQLYMFHKQQGNPNVTIPSLDHRPVDIWALRKAVNKAGGLGAVNHKKGWGEITKSLGYTYAQTPHVKSAYLKIVQPFDDFYTHVKTSPMSHLKYASHNMGSPLTPLPGDLQPPPSTTNKSLSGNQDFSATPSRIVGNPEKLGSPVRTGNMETKETLRRVADGKEQSRLRNGYGKGKLSSSPEEDQVYTKDLDIVENAIKVPSTEPSDSQGEDTQTTGQKPIPATPPAKRAGIRQGRMGFVGGGGAGPNESFVEGDACEVCRSGRDGTKLLLCDECDKGFHIYCLDPPLSKVPVNEEWYCPTCLLGTGNDYGFDVGQEHSIHTFQERARAFKHEYFKSHRPKIVRPPNLETCEDFGDIKIDETEVETEFWRLVENEYETVEVEYGADVHSITHGSAAPTLETHPTNPWASDPWNLNNLPILPQSLLRYIRSDISGMTVPWAYIVYWGSTKTWYGIPGVHAEKFEETIMKEAPELFEQQPGLLYQLVTMMNPGRLQTMGVDVFAVDQRPNEFLNFNEAVNFALPDWLSFGKECVARYQLHCKPPVFSHEELLMTISQFSKSIETAIWLDQALKETIDTEIAKRDALRANAPHLGEIIDNDDKLEEQYTCCVCKAFCYLSQVTCSCTSNVTCLDHASSVCKCPLSTRILRKRASEEYLQQLQATIHERAMIPSDWRQRFKAMMAETPRPPVKSLRSAIMEAERITYPIPELETLRPLMAKVNAWIAGANKLLNRKKSIKKRGRPRNEEADDMDEDESEKASAEVVQKYIKASEDLGFEAPETQQLRQLASSINEFENRAKLTLNTPESDLTLQDVEGILLLGEALPVEVPELGQLRMLTNRLKWFAELEDLDEAFLELKDVIDYVQRAHMYAIPPNHEFFRNLSIKLDNGREWLSTAEGILNRHEVWQVEGPDEDPPILIEEIDELLRQDNDRPVVGEVMGKLGQFKVKIQSAQATLRSITSLAGHRKRGTIQQVQKAFLSAKAKACAVDLSDMPEWKECEDALEGYQKWLDELKKALGMPSTSTNTEIQDALYRDFEAILFVLDPEDDNYTKPDVEISPSGKTVYHAKATCICRRKAGPKMIQCRHCSELYHPGCLSLDPVDTSTDKKIKCTFCKSRDIHTLRSSRNRSSIISLIPLIDEEKWNFRFPVDEQDTVRSIVETAWRVAKITLPLALSVTIQGGKPADEELVVQFWLRKLQHVPFEIEVERKDKERIQVYPALINKLKSLRKKAKPVPIAAQSMESLVNTRFRNGWPTLIFRRWMPGDRTRLLDAMETRGLVLSVQSMTGWSISMLQCEASFQVLGVHSCCSIADHFGTQIYIDGPETIQRGLQYVTRLQPHHPGDANRQVILLEVLTFYADEPVVPGSIARATQVAGDLGNRLVQSSSGRPFASMTSQRLPTSSSRFGATFPQQRPSSGTPDSSSTWRDSPGRFGVADTSHSERVPSYQDPGRIPMLSHSSRAYPPSAAPANGILPRDETHVRRTSSTHPDWIHTSEQYLRRSPNAARDPSWASPPIMDNRNSSRRDLPESSALGYLKAGYAYSGGDEEDGHHASPLRIDQLQPPEEPTAGSYAYPPRSHQRYDSRTSNPAAPSQQYTPPITQQQHSVNPSNSRSYLQQQITTLPPSRFTSHMYIPPFQNSSSGMGAEARAADGTEA</sequence>
<dbReference type="EMBL" id="JASBWT010000006">
    <property type="protein sequence ID" value="KAJ9103926.1"/>
    <property type="molecule type" value="Genomic_DNA"/>
</dbReference>
<protein>
    <submittedName>
        <fullName evidence="1">Uncharacterized protein</fullName>
    </submittedName>
</protein>
<accession>A0ACC2VXS8</accession>
<evidence type="ECO:0000313" key="1">
    <source>
        <dbReference type="EMBL" id="KAJ9103926.1"/>
    </source>
</evidence>
<evidence type="ECO:0000313" key="2">
    <source>
        <dbReference type="Proteomes" id="UP001227268"/>
    </source>
</evidence>
<gene>
    <name evidence="1" type="ORF">QFC21_002389</name>
</gene>
<name>A0ACC2VXS8_9TREE</name>